<keyword evidence="1" id="KW-1185">Reference proteome</keyword>
<evidence type="ECO:0000313" key="2">
    <source>
        <dbReference type="WBParaSite" id="PDA_v2.g21236.t1"/>
    </source>
</evidence>
<proteinExistence type="predicted"/>
<reference evidence="2" key="1">
    <citation type="submission" date="2022-11" db="UniProtKB">
        <authorList>
            <consortium name="WormBaseParasite"/>
        </authorList>
    </citation>
    <scope>IDENTIFICATION</scope>
</reference>
<dbReference type="AlphaFoldDB" id="A0A914PSU2"/>
<protein>
    <submittedName>
        <fullName evidence="2">Uncharacterized protein</fullName>
    </submittedName>
</protein>
<sequence>MSLITYEYRIGAQWAIEKSEVRNSQNCKSPTYVISNLSGIKYYFTLYPFVGDSPNPYVSIMLNFESKEKITVSCTICVATASLKCEMNDLVFDKNCKSYHSKLTTRSMLFDPGCKFFGTDQLLKIKLDGTIRLQLPQPQKEQPANAFGPLSLSQALWKKEDKDVTIVAEKKEIMVKI</sequence>
<name>A0A914PSU2_9BILA</name>
<dbReference type="Proteomes" id="UP000887578">
    <property type="component" value="Unplaced"/>
</dbReference>
<accession>A0A914PSU2</accession>
<organism evidence="1 2">
    <name type="scientific">Panagrolaimus davidi</name>
    <dbReference type="NCBI Taxonomy" id="227884"/>
    <lineage>
        <taxon>Eukaryota</taxon>
        <taxon>Metazoa</taxon>
        <taxon>Ecdysozoa</taxon>
        <taxon>Nematoda</taxon>
        <taxon>Chromadorea</taxon>
        <taxon>Rhabditida</taxon>
        <taxon>Tylenchina</taxon>
        <taxon>Panagrolaimomorpha</taxon>
        <taxon>Panagrolaimoidea</taxon>
        <taxon>Panagrolaimidae</taxon>
        <taxon>Panagrolaimus</taxon>
    </lineage>
</organism>
<dbReference type="WBParaSite" id="PDA_v2.g21236.t1">
    <property type="protein sequence ID" value="PDA_v2.g21236.t1"/>
    <property type="gene ID" value="PDA_v2.g21236"/>
</dbReference>
<evidence type="ECO:0000313" key="1">
    <source>
        <dbReference type="Proteomes" id="UP000887578"/>
    </source>
</evidence>